<evidence type="ECO:0000313" key="3">
    <source>
        <dbReference type="Proteomes" id="UP000237662"/>
    </source>
</evidence>
<evidence type="ECO:0000313" key="2">
    <source>
        <dbReference type="EMBL" id="PPK84812.1"/>
    </source>
</evidence>
<reference evidence="2 3" key="1">
    <citation type="submission" date="2018-02" db="EMBL/GenBank/DDBJ databases">
        <title>Genomic Encyclopedia of Archaeal and Bacterial Type Strains, Phase II (KMG-II): from individual species to whole genera.</title>
        <authorList>
            <person name="Goeker M."/>
        </authorList>
    </citation>
    <scope>NUCLEOTIDE SEQUENCE [LARGE SCALE GENOMIC DNA]</scope>
    <source>
        <strain evidence="2 3">DSM 29526</strain>
    </source>
</reference>
<dbReference type="PANTHER" id="PTHR31480">
    <property type="entry name" value="BIFUNCTIONAL LYCOPENE CYCLASE/PHYTOENE SYNTHASE"/>
    <property type="match status" value="1"/>
</dbReference>
<dbReference type="Pfam" id="PF00494">
    <property type="entry name" value="SQS_PSY"/>
    <property type="match status" value="1"/>
</dbReference>
<protein>
    <submittedName>
        <fullName evidence="2">Phytoene/squalene synthetase</fullName>
    </submittedName>
</protein>
<evidence type="ECO:0000256" key="1">
    <source>
        <dbReference type="ARBA" id="ARBA00022679"/>
    </source>
</evidence>
<dbReference type="CDD" id="cd00683">
    <property type="entry name" value="Trans_IPPS_HH"/>
    <property type="match status" value="1"/>
</dbReference>
<dbReference type="InterPro" id="IPR008949">
    <property type="entry name" value="Isoprenoid_synthase_dom_sf"/>
</dbReference>
<name>A0A2S6I1I5_9BACT</name>
<dbReference type="Gene3D" id="1.10.600.10">
    <property type="entry name" value="Farnesyl Diphosphate Synthase"/>
    <property type="match status" value="1"/>
</dbReference>
<dbReference type="SFLD" id="SFLDS00005">
    <property type="entry name" value="Isoprenoid_Synthase_Type_I"/>
    <property type="match status" value="1"/>
</dbReference>
<dbReference type="SFLD" id="SFLDG01018">
    <property type="entry name" value="Squalene/Phytoene_Synthase_Lik"/>
    <property type="match status" value="1"/>
</dbReference>
<comment type="caution">
    <text evidence="2">The sequence shown here is derived from an EMBL/GenBank/DDBJ whole genome shotgun (WGS) entry which is preliminary data.</text>
</comment>
<dbReference type="RefSeq" id="WP_104421529.1">
    <property type="nucleotide sequence ID" value="NZ_PTJC01000007.1"/>
</dbReference>
<dbReference type="GO" id="GO:0004311">
    <property type="term" value="F:geranylgeranyl diphosphate synthase activity"/>
    <property type="evidence" value="ECO:0007669"/>
    <property type="project" value="InterPro"/>
</dbReference>
<keyword evidence="3" id="KW-1185">Reference proteome</keyword>
<dbReference type="SFLD" id="SFLDG01212">
    <property type="entry name" value="Phytoene_synthase_like"/>
    <property type="match status" value="1"/>
</dbReference>
<dbReference type="InterPro" id="IPR044843">
    <property type="entry name" value="Trans_IPPS_bact-type"/>
</dbReference>
<dbReference type="GO" id="GO:0016117">
    <property type="term" value="P:carotenoid biosynthetic process"/>
    <property type="evidence" value="ECO:0007669"/>
    <property type="project" value="UniProtKB-ARBA"/>
</dbReference>
<sequence length="278" mass="32344">MLNLYHQVCRECASLVTRRYSTSFSMGIRVFDKPLRAPIYGIYGFVRFADEIVDTFHHKDKQRLFQRFREDTYHALEEGISLNPILQAFQEVAHRYGIGRDLIDPFLDSMEMDLDNTRYDPSLYKEYIYGSAEVVGLMCLKVFVDGDTEEYDRLKDSACSLGAAFQKINFLRDIRSDYHDRGRVYFPGVDYEKFDNDVKASIEADIKADFDHAYQGIKQLPPSARLGVYLAYVYYTKLFQKIRNSPAGHVTTRRIRVADTRKVYLLASSAVKHRFNLI</sequence>
<dbReference type="SUPFAM" id="SSF48576">
    <property type="entry name" value="Terpenoid synthases"/>
    <property type="match status" value="1"/>
</dbReference>
<proteinExistence type="predicted"/>
<organism evidence="2 3">
    <name type="scientific">Neolewinella xylanilytica</name>
    <dbReference type="NCBI Taxonomy" id="1514080"/>
    <lineage>
        <taxon>Bacteria</taxon>
        <taxon>Pseudomonadati</taxon>
        <taxon>Bacteroidota</taxon>
        <taxon>Saprospiria</taxon>
        <taxon>Saprospirales</taxon>
        <taxon>Lewinellaceae</taxon>
        <taxon>Neolewinella</taxon>
    </lineage>
</organism>
<gene>
    <name evidence="2" type="ORF">CLV84_3976</name>
</gene>
<dbReference type="EMBL" id="PTJC01000007">
    <property type="protein sequence ID" value="PPK84812.1"/>
    <property type="molecule type" value="Genomic_DNA"/>
</dbReference>
<dbReference type="PROSITE" id="PS01045">
    <property type="entry name" value="SQUALEN_PHYTOEN_SYN_2"/>
    <property type="match status" value="1"/>
</dbReference>
<dbReference type="Proteomes" id="UP000237662">
    <property type="component" value="Unassembled WGS sequence"/>
</dbReference>
<dbReference type="InterPro" id="IPR019845">
    <property type="entry name" value="Squalene/phytoene_synthase_CS"/>
</dbReference>
<dbReference type="InterPro" id="IPR033904">
    <property type="entry name" value="Trans_IPPS_HH"/>
</dbReference>
<dbReference type="GO" id="GO:0051996">
    <property type="term" value="F:squalene synthase [NAD(P)H] activity"/>
    <property type="evidence" value="ECO:0007669"/>
    <property type="project" value="InterPro"/>
</dbReference>
<keyword evidence="1" id="KW-0808">Transferase</keyword>
<dbReference type="InterPro" id="IPR002060">
    <property type="entry name" value="Squ/phyt_synthse"/>
</dbReference>
<accession>A0A2S6I1I5</accession>
<dbReference type="AlphaFoldDB" id="A0A2S6I1I5"/>
<dbReference type="OrthoDB" id="9787280at2"/>